<comment type="caution">
    <text evidence="2">The sequence shown here is derived from an EMBL/GenBank/DDBJ whole genome shotgun (WGS) entry which is preliminary data.</text>
</comment>
<evidence type="ECO:0000313" key="3">
    <source>
        <dbReference type="Proteomes" id="UP000322873"/>
    </source>
</evidence>
<name>A0A5M9K353_MONFR</name>
<dbReference type="Proteomes" id="UP000322873">
    <property type="component" value="Unassembled WGS sequence"/>
</dbReference>
<organism evidence="2 3">
    <name type="scientific">Monilinia fructicola</name>
    <name type="common">Brown rot fungus</name>
    <name type="synonym">Ciboria fructicola</name>
    <dbReference type="NCBI Taxonomy" id="38448"/>
    <lineage>
        <taxon>Eukaryota</taxon>
        <taxon>Fungi</taxon>
        <taxon>Dikarya</taxon>
        <taxon>Ascomycota</taxon>
        <taxon>Pezizomycotina</taxon>
        <taxon>Leotiomycetes</taxon>
        <taxon>Helotiales</taxon>
        <taxon>Sclerotiniaceae</taxon>
        <taxon>Monilinia</taxon>
    </lineage>
</organism>
<reference evidence="2 3" key="1">
    <citation type="submission" date="2019-06" db="EMBL/GenBank/DDBJ databases">
        <title>Genome Sequence of the Brown Rot Fungal Pathogen Monilinia fructicola.</title>
        <authorList>
            <person name="De Miccolis Angelini R.M."/>
            <person name="Landi L."/>
            <person name="Abate D."/>
            <person name="Pollastro S."/>
            <person name="Romanazzi G."/>
            <person name="Faretra F."/>
        </authorList>
    </citation>
    <scope>NUCLEOTIDE SEQUENCE [LARGE SCALE GENOMIC DNA]</scope>
    <source>
        <strain evidence="2 3">Mfrc123</strain>
    </source>
</reference>
<proteinExistence type="predicted"/>
<sequence>MQPRTRLDHPSIQSIHAPSSSSSSSSSSLPFQVPLTRSSKHHLPDSPIHLLTYTPNVSHPSPKYKTHTQRLQG</sequence>
<feature type="compositionally biased region" description="Basic residues" evidence="1">
    <location>
        <begin position="62"/>
        <end position="73"/>
    </location>
</feature>
<gene>
    <name evidence="2" type="ORF">EYC84_006379</name>
</gene>
<dbReference type="AlphaFoldDB" id="A0A5M9K353"/>
<feature type="compositionally biased region" description="Low complexity" evidence="1">
    <location>
        <begin position="19"/>
        <end position="28"/>
    </location>
</feature>
<dbReference type="EMBL" id="VICG01000001">
    <property type="protein sequence ID" value="KAA8576228.1"/>
    <property type="molecule type" value="Genomic_DNA"/>
</dbReference>
<feature type="region of interest" description="Disordered" evidence="1">
    <location>
        <begin position="1"/>
        <end position="73"/>
    </location>
</feature>
<protein>
    <submittedName>
        <fullName evidence="2">Uncharacterized protein</fullName>
    </submittedName>
</protein>
<keyword evidence="3" id="KW-1185">Reference proteome</keyword>
<evidence type="ECO:0000313" key="2">
    <source>
        <dbReference type="EMBL" id="KAA8576228.1"/>
    </source>
</evidence>
<accession>A0A5M9K353</accession>
<evidence type="ECO:0000256" key="1">
    <source>
        <dbReference type="SAM" id="MobiDB-lite"/>
    </source>
</evidence>